<dbReference type="SUPFAM" id="SSF64153">
    <property type="entry name" value="YjeF N-terminal domain-like"/>
    <property type="match status" value="1"/>
</dbReference>
<dbReference type="NCBIfam" id="TIGR00197">
    <property type="entry name" value="yjeF_nterm"/>
    <property type="match status" value="1"/>
</dbReference>
<evidence type="ECO:0000256" key="1">
    <source>
        <dbReference type="ARBA" id="ARBA00000013"/>
    </source>
</evidence>
<dbReference type="HAMAP" id="MF_01965">
    <property type="entry name" value="NADHX_dehydratase"/>
    <property type="match status" value="1"/>
</dbReference>
<dbReference type="InterPro" id="IPR030677">
    <property type="entry name" value="Nnr"/>
</dbReference>
<evidence type="ECO:0000256" key="13">
    <source>
        <dbReference type="ARBA" id="ARBA00023268"/>
    </source>
</evidence>
<dbReference type="AlphaFoldDB" id="A0A849ANU9"/>
<organism evidence="21 22">
    <name type="scientific">Flexivirga aerilata</name>
    <dbReference type="NCBI Taxonomy" id="1656889"/>
    <lineage>
        <taxon>Bacteria</taxon>
        <taxon>Bacillati</taxon>
        <taxon>Actinomycetota</taxon>
        <taxon>Actinomycetes</taxon>
        <taxon>Micrococcales</taxon>
        <taxon>Dermacoccaceae</taxon>
        <taxon>Flexivirga</taxon>
    </lineage>
</organism>
<evidence type="ECO:0000256" key="4">
    <source>
        <dbReference type="ARBA" id="ARBA00009524"/>
    </source>
</evidence>
<reference evidence="21 22" key="1">
    <citation type="submission" date="2020-05" db="EMBL/GenBank/DDBJ databases">
        <title>Flexivirga sp. ID2601S isolated from air conditioner.</title>
        <authorList>
            <person name="Kim D.H."/>
        </authorList>
    </citation>
    <scope>NUCLEOTIDE SEQUENCE [LARGE SCALE GENOMIC DNA]</scope>
    <source>
        <strain evidence="21 22">ID2601S</strain>
    </source>
</reference>
<comment type="similarity">
    <text evidence="4 18">In the C-terminal section; belongs to the NnrD/CARKD family.</text>
</comment>
<dbReference type="InterPro" id="IPR029056">
    <property type="entry name" value="Ribokinase-like"/>
</dbReference>
<dbReference type="CDD" id="cd01171">
    <property type="entry name" value="YXKO-related"/>
    <property type="match status" value="1"/>
</dbReference>
<dbReference type="EC" id="4.2.1.136" evidence="17"/>
<dbReference type="GO" id="GO:0052855">
    <property type="term" value="F:ADP-dependent NAD(P)H-hydrate dehydratase activity"/>
    <property type="evidence" value="ECO:0007669"/>
    <property type="project" value="UniProtKB-UniRule"/>
</dbReference>
<accession>A0A849ANU9</accession>
<comment type="cofactor">
    <cofactor evidence="18">
        <name>K(+)</name>
        <dbReference type="ChEBI" id="CHEBI:29103"/>
    </cofactor>
    <text evidence="18">Binds 1 potassium ion per subunit.</text>
</comment>
<evidence type="ECO:0000256" key="17">
    <source>
        <dbReference type="HAMAP-Rule" id="MF_01965"/>
    </source>
</evidence>
<evidence type="ECO:0000256" key="10">
    <source>
        <dbReference type="ARBA" id="ARBA00023027"/>
    </source>
</evidence>
<evidence type="ECO:0000259" key="19">
    <source>
        <dbReference type="PROSITE" id="PS51383"/>
    </source>
</evidence>
<dbReference type="Pfam" id="PF01256">
    <property type="entry name" value="Carb_kinase"/>
    <property type="match status" value="1"/>
</dbReference>
<dbReference type="Proteomes" id="UP000557772">
    <property type="component" value="Unassembled WGS sequence"/>
</dbReference>
<comment type="function">
    <text evidence="14 18">Bifunctional enzyme that catalyzes the epimerization of the S- and R-forms of NAD(P)HX and the dehydration of the S-form of NAD(P)HX at the expense of ADP, which is converted to AMP. This allows the repair of both epimers of NAD(P)HX, a damaged form of NAD(P)H that is a result of enzymatic or heat-dependent hydration.</text>
</comment>
<dbReference type="GO" id="GO:0005524">
    <property type="term" value="F:ATP binding"/>
    <property type="evidence" value="ECO:0007669"/>
    <property type="project" value="UniProtKB-UniRule"/>
</dbReference>
<evidence type="ECO:0000256" key="11">
    <source>
        <dbReference type="ARBA" id="ARBA00023235"/>
    </source>
</evidence>
<dbReference type="GO" id="GO:0052856">
    <property type="term" value="F:NAD(P)HX epimerase activity"/>
    <property type="evidence" value="ECO:0007669"/>
    <property type="project" value="UniProtKB-EC"/>
</dbReference>
<comment type="catalytic activity">
    <reaction evidence="16 17 18">
        <text>(6S)-NADPHX + ADP = AMP + phosphate + NADPH + H(+)</text>
        <dbReference type="Rhea" id="RHEA:32235"/>
        <dbReference type="ChEBI" id="CHEBI:15378"/>
        <dbReference type="ChEBI" id="CHEBI:43474"/>
        <dbReference type="ChEBI" id="CHEBI:57783"/>
        <dbReference type="ChEBI" id="CHEBI:64076"/>
        <dbReference type="ChEBI" id="CHEBI:456215"/>
        <dbReference type="ChEBI" id="CHEBI:456216"/>
        <dbReference type="EC" id="4.2.1.136"/>
    </reaction>
</comment>
<dbReference type="InterPro" id="IPR004443">
    <property type="entry name" value="YjeF_N_dom"/>
</dbReference>
<dbReference type="RefSeq" id="WP_171155911.1">
    <property type="nucleotide sequence ID" value="NZ_JABENB010000002.1"/>
</dbReference>
<evidence type="ECO:0000313" key="22">
    <source>
        <dbReference type="Proteomes" id="UP000557772"/>
    </source>
</evidence>
<dbReference type="GO" id="GO:0046496">
    <property type="term" value="P:nicotinamide nucleotide metabolic process"/>
    <property type="evidence" value="ECO:0007669"/>
    <property type="project" value="UniProtKB-UniRule"/>
</dbReference>
<keyword evidence="22" id="KW-1185">Reference proteome</keyword>
<evidence type="ECO:0000256" key="8">
    <source>
        <dbReference type="ARBA" id="ARBA00022857"/>
    </source>
</evidence>
<evidence type="ECO:0000256" key="14">
    <source>
        <dbReference type="ARBA" id="ARBA00025153"/>
    </source>
</evidence>
<comment type="subunit">
    <text evidence="17">Homotetramer.</text>
</comment>
<comment type="similarity">
    <text evidence="3 18">In the N-terminal section; belongs to the NnrE/AIBP family.</text>
</comment>
<evidence type="ECO:0000313" key="21">
    <source>
        <dbReference type="EMBL" id="NNG40010.1"/>
    </source>
</evidence>
<comment type="catalytic activity">
    <reaction evidence="1 18">
        <text>(6R)-NADHX = (6S)-NADHX</text>
        <dbReference type="Rhea" id="RHEA:32215"/>
        <dbReference type="ChEBI" id="CHEBI:64074"/>
        <dbReference type="ChEBI" id="CHEBI:64075"/>
        <dbReference type="EC" id="5.1.99.6"/>
    </reaction>
</comment>
<comment type="function">
    <text evidence="17">Catalyzes the dehydration of the S-form of NAD(P)HX at the expense of ADP, which is converted to AMP. Together with NAD(P)HX epimerase, which catalyzes the epimerization of the S- and R-forms, the enzyme allows the repair of both epimers of NAD(P)HX, a damaged form of NAD(P)H that is a result of enzymatic or heat-dependent hydration.</text>
</comment>
<evidence type="ECO:0000256" key="5">
    <source>
        <dbReference type="ARBA" id="ARBA00022723"/>
    </source>
</evidence>
<dbReference type="Pfam" id="PF03853">
    <property type="entry name" value="YjeF_N"/>
    <property type="match status" value="1"/>
</dbReference>
<dbReference type="Gene3D" id="3.40.1190.20">
    <property type="match status" value="1"/>
</dbReference>
<feature type="domain" description="YjeF N-terminal" evidence="20">
    <location>
        <begin position="2"/>
        <end position="212"/>
    </location>
</feature>
<feature type="binding site" evidence="17">
    <location>
        <begin position="403"/>
        <end position="407"/>
    </location>
    <ligand>
        <name>AMP</name>
        <dbReference type="ChEBI" id="CHEBI:456215"/>
    </ligand>
</feature>
<dbReference type="GO" id="GO:0046872">
    <property type="term" value="F:metal ion binding"/>
    <property type="evidence" value="ECO:0007669"/>
    <property type="project" value="UniProtKB-UniRule"/>
</dbReference>
<dbReference type="EMBL" id="JABENB010000002">
    <property type="protein sequence ID" value="NNG40010.1"/>
    <property type="molecule type" value="Genomic_DNA"/>
</dbReference>
<keyword evidence="9 18" id="KW-0630">Potassium</keyword>
<keyword evidence="6 17" id="KW-0547">Nucleotide-binding</keyword>
<evidence type="ECO:0000256" key="12">
    <source>
        <dbReference type="ARBA" id="ARBA00023239"/>
    </source>
</evidence>
<feature type="domain" description="YjeF C-terminal" evidence="19">
    <location>
        <begin position="223"/>
        <end position="492"/>
    </location>
</feature>
<evidence type="ECO:0000256" key="7">
    <source>
        <dbReference type="ARBA" id="ARBA00022840"/>
    </source>
</evidence>
<feature type="binding site" evidence="17">
    <location>
        <position position="435"/>
    </location>
    <ligand>
        <name>AMP</name>
        <dbReference type="ChEBI" id="CHEBI:456215"/>
    </ligand>
</feature>
<keyword evidence="8 17" id="KW-0521">NADP</keyword>
<evidence type="ECO:0000256" key="18">
    <source>
        <dbReference type="PIRNR" id="PIRNR017184"/>
    </source>
</evidence>
<proteinExistence type="inferred from homology"/>
<evidence type="ECO:0000259" key="20">
    <source>
        <dbReference type="PROSITE" id="PS51385"/>
    </source>
</evidence>
<dbReference type="Gene3D" id="3.40.50.10260">
    <property type="entry name" value="YjeF N-terminal domain"/>
    <property type="match status" value="1"/>
</dbReference>
<evidence type="ECO:0000256" key="6">
    <source>
        <dbReference type="ARBA" id="ARBA00022741"/>
    </source>
</evidence>
<keyword evidence="11 18" id="KW-0413">Isomerase</keyword>
<keyword evidence="7 17" id="KW-0067">ATP-binding</keyword>
<dbReference type="InterPro" id="IPR036652">
    <property type="entry name" value="YjeF_N_dom_sf"/>
</dbReference>
<comment type="caution">
    <text evidence="21">The sequence shown here is derived from an EMBL/GenBank/DDBJ whole genome shotgun (WGS) entry which is preliminary data.</text>
</comment>
<feature type="binding site" evidence="17">
    <location>
        <position position="355"/>
    </location>
    <ligand>
        <name>(6S)-NADPHX</name>
        <dbReference type="ChEBI" id="CHEBI:64076"/>
    </ligand>
</feature>
<protein>
    <recommendedName>
        <fullName evidence="17">ADP-dependent (S)-NAD(P)H-hydrate dehydratase</fullName>
        <ecNumber evidence="17">4.2.1.136</ecNumber>
    </recommendedName>
    <alternativeName>
        <fullName evidence="17">ADP-dependent NAD(P)HX dehydratase</fullName>
    </alternativeName>
</protein>
<keyword evidence="12 17" id="KW-0456">Lyase</keyword>
<sequence>MMRAYDVPAVRAAEDAVRAELPDGELMARAASGLADVVAARLEDESGRVVVLAGSGDNGGDALFAAAALADDDVNVLAVLVGRTAHQDGLAAARRAGVVVAEWRAGTPDPAVAEALAGADLVIDGILGIGGRPGLPEHLRQLPELIGDEAFVVSVDLPSGCDPEGLVRSESVFADETVTFSLLKPVHLMPVTEPAVGLLTVVDIGVPDPDASGRNDVAVQRISHSDVAGLWPVPAPDDDKYTRGVLGVVAGGEHYTGAAVLSVTAAVTAGVGMVRYVGPSAPTDLLRAVVPEAVFGAGRVQAWAIGSGLVVDDASPEQLQVARDALASDLPVLLDAGGLDLIDGPRSAPTLLTPHAGELLRLAGRLGIRGESGAELTAEDVHHAPTVVARQVADRLDATVLLKGAVTAVVPPSTSGVPVFTQADAPSWLATAGAGDVLAGICGALLAGGLAPAPAGALAALVHGVAADQANPGGPVRALDVAHAVGRAVAQLLRVPD</sequence>
<comment type="catalytic activity">
    <reaction evidence="2 18">
        <text>(6R)-NADPHX = (6S)-NADPHX</text>
        <dbReference type="Rhea" id="RHEA:32227"/>
        <dbReference type="ChEBI" id="CHEBI:64076"/>
        <dbReference type="ChEBI" id="CHEBI:64077"/>
        <dbReference type="EC" id="5.1.99.6"/>
    </reaction>
</comment>
<dbReference type="GO" id="GO:0110051">
    <property type="term" value="P:metabolite repair"/>
    <property type="evidence" value="ECO:0007669"/>
    <property type="project" value="TreeGrafter"/>
</dbReference>
<feature type="binding site" evidence="17">
    <location>
        <position position="308"/>
    </location>
    <ligand>
        <name>(6S)-NADPHX</name>
        <dbReference type="ChEBI" id="CHEBI:64076"/>
    </ligand>
</feature>
<feature type="binding site" evidence="17">
    <location>
        <position position="258"/>
    </location>
    <ligand>
        <name>(6S)-NADPHX</name>
        <dbReference type="ChEBI" id="CHEBI:64076"/>
    </ligand>
</feature>
<gene>
    <name evidence="17" type="primary">nnrD</name>
    <name evidence="21" type="ORF">HJ588_12120</name>
</gene>
<name>A0A849ANU9_9MICO</name>
<comment type="cofactor">
    <cofactor evidence="17">
        <name>Mg(2+)</name>
        <dbReference type="ChEBI" id="CHEBI:18420"/>
    </cofactor>
</comment>
<evidence type="ECO:0000256" key="9">
    <source>
        <dbReference type="ARBA" id="ARBA00022958"/>
    </source>
</evidence>
<feature type="binding site" evidence="17">
    <location>
        <position position="436"/>
    </location>
    <ligand>
        <name>(6S)-NADPHX</name>
        <dbReference type="ChEBI" id="CHEBI:64076"/>
    </ligand>
</feature>
<evidence type="ECO:0000256" key="2">
    <source>
        <dbReference type="ARBA" id="ARBA00000909"/>
    </source>
</evidence>
<dbReference type="InterPro" id="IPR000631">
    <property type="entry name" value="CARKD"/>
</dbReference>
<evidence type="ECO:0000256" key="3">
    <source>
        <dbReference type="ARBA" id="ARBA00006001"/>
    </source>
</evidence>
<dbReference type="PANTHER" id="PTHR12592:SF0">
    <property type="entry name" value="ATP-DEPENDENT (S)-NAD(P)H-HYDRATE DEHYDRATASE"/>
    <property type="match status" value="1"/>
</dbReference>
<keyword evidence="13" id="KW-0511">Multifunctional enzyme</keyword>
<keyword evidence="5 18" id="KW-0479">Metal-binding</keyword>
<evidence type="ECO:0000256" key="15">
    <source>
        <dbReference type="ARBA" id="ARBA00048238"/>
    </source>
</evidence>
<dbReference type="PROSITE" id="PS51385">
    <property type="entry name" value="YJEF_N"/>
    <property type="match status" value="1"/>
</dbReference>
<dbReference type="PANTHER" id="PTHR12592">
    <property type="entry name" value="ATP-DEPENDENT (S)-NAD(P)H-HYDRATE DEHYDRATASE FAMILY MEMBER"/>
    <property type="match status" value="1"/>
</dbReference>
<dbReference type="PIRSF" id="PIRSF017184">
    <property type="entry name" value="Nnr"/>
    <property type="match status" value="1"/>
</dbReference>
<comment type="similarity">
    <text evidence="17">Belongs to the NnrD/CARKD family.</text>
</comment>
<evidence type="ECO:0000256" key="16">
    <source>
        <dbReference type="ARBA" id="ARBA00049209"/>
    </source>
</evidence>
<dbReference type="PROSITE" id="PS51383">
    <property type="entry name" value="YJEF_C_3"/>
    <property type="match status" value="1"/>
</dbReference>
<comment type="catalytic activity">
    <reaction evidence="15 17 18">
        <text>(6S)-NADHX + ADP = AMP + phosphate + NADH + H(+)</text>
        <dbReference type="Rhea" id="RHEA:32223"/>
        <dbReference type="ChEBI" id="CHEBI:15378"/>
        <dbReference type="ChEBI" id="CHEBI:43474"/>
        <dbReference type="ChEBI" id="CHEBI:57945"/>
        <dbReference type="ChEBI" id="CHEBI:64074"/>
        <dbReference type="ChEBI" id="CHEBI:456215"/>
        <dbReference type="ChEBI" id="CHEBI:456216"/>
        <dbReference type="EC" id="4.2.1.136"/>
    </reaction>
</comment>
<keyword evidence="10 17" id="KW-0520">NAD</keyword>
<dbReference type="SUPFAM" id="SSF53613">
    <property type="entry name" value="Ribokinase-like"/>
    <property type="match status" value="1"/>
</dbReference>